<accession>A0A8H3GGY2</accession>
<dbReference type="AlphaFoldDB" id="A0A8H3GGY2"/>
<evidence type="ECO:0000313" key="4">
    <source>
        <dbReference type="Proteomes" id="UP000663831"/>
    </source>
</evidence>
<evidence type="ECO:0008006" key="5">
    <source>
        <dbReference type="Google" id="ProtNLM"/>
    </source>
</evidence>
<evidence type="ECO:0000313" key="3">
    <source>
        <dbReference type="EMBL" id="CAE6448606.1"/>
    </source>
</evidence>
<dbReference type="PANTHER" id="PTHR10972">
    <property type="entry name" value="OXYSTEROL-BINDING PROTEIN-RELATED"/>
    <property type="match status" value="1"/>
</dbReference>
<feature type="region of interest" description="Disordered" evidence="2">
    <location>
        <begin position="146"/>
        <end position="221"/>
    </location>
</feature>
<dbReference type="Pfam" id="PF01237">
    <property type="entry name" value="Oxysterol_BP"/>
    <property type="match status" value="2"/>
</dbReference>
<comment type="caution">
    <text evidence="3">The sequence shown here is derived from an EMBL/GenBank/DDBJ whole genome shotgun (WGS) entry which is preliminary data.</text>
</comment>
<dbReference type="OrthoDB" id="48057at2759"/>
<dbReference type="EMBL" id="CAJMWV010001888">
    <property type="protein sequence ID" value="CAE6448606.1"/>
    <property type="molecule type" value="Genomic_DNA"/>
</dbReference>
<protein>
    <recommendedName>
        <fullName evidence="5">Oxysterol-binding protein-like protein 1</fullName>
    </recommendedName>
</protein>
<dbReference type="Proteomes" id="UP000663831">
    <property type="component" value="Unassembled WGS sequence"/>
</dbReference>
<dbReference type="InterPro" id="IPR000648">
    <property type="entry name" value="Oxysterol-bd"/>
</dbReference>
<dbReference type="PANTHER" id="PTHR10972:SF212">
    <property type="entry name" value="OXYSTEROL-BINDING PROTEIN-LIKE PROTEIN 1"/>
    <property type="match status" value="1"/>
</dbReference>
<gene>
    <name evidence="3" type="ORF">RDB_LOCUS63353</name>
</gene>
<evidence type="ECO:0000256" key="1">
    <source>
        <dbReference type="ARBA" id="ARBA00008842"/>
    </source>
</evidence>
<dbReference type="SUPFAM" id="SSF144000">
    <property type="entry name" value="Oxysterol-binding protein-like"/>
    <property type="match status" value="1"/>
</dbReference>
<sequence length="528" mass="57705">MGKTSAEAERKEFDARDASSLSLPGSALDAAEPVADSGEGKLKMIVGLVKKCLGVKDIATMRISLPASLLEPIPNLEYWNYLDRPDVFAAINDSDDSLMRMLAVLRFTFTKDLKFVHGKICKPYNSVLGEYFRCHTSFTPLTYPADPNEPPIFPPHTLTSHNSSLAPPDQVPSETASVRSTTSTSGPSAARSHKHRSSTGAAPGLNGAVEGNDANETEGATNDDRVRVVFLTEQVSHHPPISSFYITAPERGIEACGVDQISAKVVGTSVRVTPGSSNRGIFISLTKGPGKLKYRLRSIVIPADQTVGSGEKYRITHNSANVNGVLRGQFYATMSDSTIITCDRPGKDSLRAVVEYKEESWIGRSQFLVEGVIHTYDPTNPDECSSWTKVKSVPQSRVVATFDGTWRGLIKWKRAGSTDTHTLVDLAALAVLPKQVRPVEQQLPNESHRLWEHVTKNLLSKNYSEATRVKQNIEQKQRDDAAVRKTKNEEFVPVYFETDISTGQPVLTAEGRKAVEEELALAAAVPTS</sequence>
<dbReference type="Gene3D" id="3.30.70.3490">
    <property type="match status" value="1"/>
</dbReference>
<dbReference type="Gene3D" id="2.40.160.120">
    <property type="match status" value="1"/>
</dbReference>
<name>A0A8H3GGY2_9AGAM</name>
<dbReference type="GO" id="GO:0005829">
    <property type="term" value="C:cytosol"/>
    <property type="evidence" value="ECO:0007669"/>
    <property type="project" value="TreeGrafter"/>
</dbReference>
<feature type="compositionally biased region" description="Polar residues" evidence="2">
    <location>
        <begin position="172"/>
        <end position="187"/>
    </location>
</feature>
<dbReference type="GO" id="GO:0016020">
    <property type="term" value="C:membrane"/>
    <property type="evidence" value="ECO:0007669"/>
    <property type="project" value="TreeGrafter"/>
</dbReference>
<dbReference type="GO" id="GO:0032934">
    <property type="term" value="F:sterol binding"/>
    <property type="evidence" value="ECO:0007669"/>
    <property type="project" value="TreeGrafter"/>
</dbReference>
<comment type="similarity">
    <text evidence="1">Belongs to the OSBP family.</text>
</comment>
<proteinExistence type="inferred from homology"/>
<dbReference type="InterPro" id="IPR037239">
    <property type="entry name" value="OSBP_sf"/>
</dbReference>
<evidence type="ECO:0000256" key="2">
    <source>
        <dbReference type="SAM" id="MobiDB-lite"/>
    </source>
</evidence>
<organism evidence="3 4">
    <name type="scientific">Rhizoctonia solani</name>
    <dbReference type="NCBI Taxonomy" id="456999"/>
    <lineage>
        <taxon>Eukaryota</taxon>
        <taxon>Fungi</taxon>
        <taxon>Dikarya</taxon>
        <taxon>Basidiomycota</taxon>
        <taxon>Agaricomycotina</taxon>
        <taxon>Agaricomycetes</taxon>
        <taxon>Cantharellales</taxon>
        <taxon>Ceratobasidiaceae</taxon>
        <taxon>Rhizoctonia</taxon>
    </lineage>
</organism>
<reference evidence="3" key="1">
    <citation type="submission" date="2021-01" db="EMBL/GenBank/DDBJ databases">
        <authorList>
            <person name="Kaushik A."/>
        </authorList>
    </citation>
    <scope>NUCLEOTIDE SEQUENCE</scope>
    <source>
        <strain evidence="3">AG3-1AP</strain>
    </source>
</reference>